<dbReference type="Gene3D" id="3.40.50.300">
    <property type="entry name" value="P-loop containing nucleotide triphosphate hydrolases"/>
    <property type="match status" value="1"/>
</dbReference>
<dbReference type="Proteomes" id="UP001485043">
    <property type="component" value="Unassembled WGS sequence"/>
</dbReference>
<dbReference type="PANTHER" id="PTHR37807">
    <property type="entry name" value="OS07G0160300 PROTEIN"/>
    <property type="match status" value="1"/>
</dbReference>
<gene>
    <name evidence="1" type="ORF">WJX84_010486</name>
</gene>
<protein>
    <submittedName>
        <fullName evidence="1">Uncharacterized protein</fullName>
    </submittedName>
</protein>
<comment type="caution">
    <text evidence="1">The sequence shown here is derived from an EMBL/GenBank/DDBJ whole genome shotgun (WGS) entry which is preliminary data.</text>
</comment>
<evidence type="ECO:0000313" key="1">
    <source>
        <dbReference type="EMBL" id="KAK9868173.1"/>
    </source>
</evidence>
<accession>A0AAW1TH56</accession>
<keyword evidence="2" id="KW-1185">Reference proteome</keyword>
<dbReference type="AlphaFoldDB" id="A0AAW1TH56"/>
<reference evidence="1 2" key="1">
    <citation type="journal article" date="2024" name="Nat. Commun.">
        <title>Phylogenomics reveals the evolutionary origins of lichenization in chlorophyte algae.</title>
        <authorList>
            <person name="Puginier C."/>
            <person name="Libourel C."/>
            <person name="Otte J."/>
            <person name="Skaloud P."/>
            <person name="Haon M."/>
            <person name="Grisel S."/>
            <person name="Petersen M."/>
            <person name="Berrin J.G."/>
            <person name="Delaux P.M."/>
            <person name="Dal Grande F."/>
            <person name="Keller J."/>
        </authorList>
    </citation>
    <scope>NUCLEOTIDE SEQUENCE [LARGE SCALE GENOMIC DNA]</scope>
    <source>
        <strain evidence="1 2">SAG 2523</strain>
    </source>
</reference>
<dbReference type="PANTHER" id="PTHR37807:SF3">
    <property type="entry name" value="OS07G0160300 PROTEIN"/>
    <property type="match status" value="1"/>
</dbReference>
<organism evidence="1 2">
    <name type="scientific">Apatococcus fuscideae</name>
    <dbReference type="NCBI Taxonomy" id="2026836"/>
    <lineage>
        <taxon>Eukaryota</taxon>
        <taxon>Viridiplantae</taxon>
        <taxon>Chlorophyta</taxon>
        <taxon>core chlorophytes</taxon>
        <taxon>Trebouxiophyceae</taxon>
        <taxon>Chlorellales</taxon>
        <taxon>Chlorellaceae</taxon>
        <taxon>Apatococcus</taxon>
    </lineage>
</organism>
<dbReference type="EMBL" id="JALJOV010000042">
    <property type="protein sequence ID" value="KAK9868173.1"/>
    <property type="molecule type" value="Genomic_DNA"/>
</dbReference>
<dbReference type="InterPro" id="IPR027417">
    <property type="entry name" value="P-loop_NTPase"/>
</dbReference>
<proteinExistence type="predicted"/>
<evidence type="ECO:0000313" key="2">
    <source>
        <dbReference type="Proteomes" id="UP001485043"/>
    </source>
</evidence>
<name>A0AAW1TH56_9CHLO</name>
<sequence>MFRTAARQLKVGNSVVVDCPLSRKSLYADAQTLAAEYNADLAIVECVTLEKDIWQARLAARSRSGSSDRAHKPADWETVQNLIAGYQGACNWTSDGSCKLSKHVVIDTSRGSAMELAASVAIRIGLLSPPADATAGWPNPSRTGLED</sequence>